<keyword evidence="1" id="KW-1133">Transmembrane helix</keyword>
<dbReference type="Proteomes" id="UP001596226">
    <property type="component" value="Unassembled WGS sequence"/>
</dbReference>
<organism evidence="2 3">
    <name type="scientific">Micromonospora vulcania</name>
    <dbReference type="NCBI Taxonomy" id="1441873"/>
    <lineage>
        <taxon>Bacteria</taxon>
        <taxon>Bacillati</taxon>
        <taxon>Actinomycetota</taxon>
        <taxon>Actinomycetes</taxon>
        <taxon>Micromonosporales</taxon>
        <taxon>Micromonosporaceae</taxon>
        <taxon>Micromonospora</taxon>
    </lineage>
</organism>
<feature type="transmembrane region" description="Helical" evidence="1">
    <location>
        <begin position="131"/>
        <end position="151"/>
    </location>
</feature>
<evidence type="ECO:0000313" key="3">
    <source>
        <dbReference type="Proteomes" id="UP001596226"/>
    </source>
</evidence>
<gene>
    <name evidence="2" type="ORF">ACFQGL_31055</name>
</gene>
<keyword evidence="1" id="KW-0472">Membrane</keyword>
<proteinExistence type="predicted"/>
<evidence type="ECO:0000313" key="2">
    <source>
        <dbReference type="EMBL" id="MFC5927792.1"/>
    </source>
</evidence>
<name>A0ABW1HH47_9ACTN</name>
<keyword evidence="3" id="KW-1185">Reference proteome</keyword>
<dbReference type="EMBL" id="JBHSQS010000040">
    <property type="protein sequence ID" value="MFC5927792.1"/>
    <property type="molecule type" value="Genomic_DNA"/>
</dbReference>
<evidence type="ECO:0008006" key="4">
    <source>
        <dbReference type="Google" id="ProtNLM"/>
    </source>
</evidence>
<dbReference type="RefSeq" id="WP_377516209.1">
    <property type="nucleotide sequence ID" value="NZ_JBHSQS010000040.1"/>
</dbReference>
<protein>
    <recommendedName>
        <fullName evidence="4">DUF3618 domain-containing protein</fullName>
    </recommendedName>
</protein>
<keyword evidence="1" id="KW-0812">Transmembrane</keyword>
<accession>A0ABW1HH47</accession>
<sequence>MDGEQSNPRNVDPADDLRRALEWRMEQSLNALERLVDAKLANLDTKIAAQAAQVGLALRSADKAVTKAETATEKRFESVNEFRQTLSDQTKTFIARVEFEVVRDSTATHVADLASRLDKIEGKGAGLNAGWVYLVGGLTVVAALVGLIVALA</sequence>
<comment type="caution">
    <text evidence="2">The sequence shown here is derived from an EMBL/GenBank/DDBJ whole genome shotgun (WGS) entry which is preliminary data.</text>
</comment>
<evidence type="ECO:0000256" key="1">
    <source>
        <dbReference type="SAM" id="Phobius"/>
    </source>
</evidence>
<reference evidence="3" key="1">
    <citation type="journal article" date="2019" name="Int. J. Syst. Evol. Microbiol.">
        <title>The Global Catalogue of Microorganisms (GCM) 10K type strain sequencing project: providing services to taxonomists for standard genome sequencing and annotation.</title>
        <authorList>
            <consortium name="The Broad Institute Genomics Platform"/>
            <consortium name="The Broad Institute Genome Sequencing Center for Infectious Disease"/>
            <person name="Wu L."/>
            <person name="Ma J."/>
        </authorList>
    </citation>
    <scope>NUCLEOTIDE SEQUENCE [LARGE SCALE GENOMIC DNA]</scope>
    <source>
        <strain evidence="3">CGMCC 4.7144</strain>
    </source>
</reference>